<sequence>MPIPVRSHSLIKSNSAATGPSSTPTSLGNVPHSEATGAKEPTRLTREPAHARATSKVSARTVTEQKPDDPGPATKVPVSNIRGDAHAGHGVTRNHLSATSSSVTREAPAASGLAVVTATSRSQQWTGNKGTANVRTPVLSSHSRTLSATSKARRTAEPRNSQDEARKASDLVSSHALPSTAGKASSSASEKGKQVPFLRPNFSTYQQRYSPKKPNAVPVASASVPNKIAVGAGSADGVVSAAEIENLEDELLQLSIVREKSSAALQAYEVSIKSRFRASFDDVAKQLSLLKSRQCDRQSTVNALAVSEWLGKQRQTPALTHAGCDTLLLLAHCQKVLQDVSKENGSLKDAMQIFDEWCVYSSSRRSYRAADDPHDGDDVQDPGSFPRPSLVRPDPFLTDGWSASFSSVEARVKSCAALWTDLQLPPASTSLGLLIKMQSILAEQILREIAMCRSIEGLIVREEQAWIRTAVEAALQDAELHHSASAALASNRRGVWNTYGVA</sequence>
<gene>
    <name evidence="2" type="ORF">G647_08316</name>
</gene>
<evidence type="ECO:0000256" key="1">
    <source>
        <dbReference type="SAM" id="MobiDB-lite"/>
    </source>
</evidence>
<dbReference type="Proteomes" id="UP000030678">
    <property type="component" value="Unassembled WGS sequence"/>
</dbReference>
<name>V9D2R5_9EURO</name>
<accession>V9D2R5</accession>
<feature type="compositionally biased region" description="Polar residues" evidence="1">
    <location>
        <begin position="117"/>
        <end position="150"/>
    </location>
</feature>
<feature type="region of interest" description="Disordered" evidence="1">
    <location>
        <begin position="1"/>
        <end position="195"/>
    </location>
</feature>
<dbReference type="EMBL" id="KB822708">
    <property type="protein sequence ID" value="ETI20282.1"/>
    <property type="molecule type" value="Genomic_DNA"/>
</dbReference>
<feature type="compositionally biased region" description="Low complexity" evidence="1">
    <location>
        <begin position="13"/>
        <end position="29"/>
    </location>
</feature>
<reference evidence="2 3" key="1">
    <citation type="submission" date="2013-03" db="EMBL/GenBank/DDBJ databases">
        <title>The Genome Sequence of Cladophialophora carrionii CBS 160.54.</title>
        <authorList>
            <consortium name="The Broad Institute Genomics Platform"/>
            <person name="Cuomo C."/>
            <person name="de Hoog S."/>
            <person name="Gorbushina A."/>
            <person name="Walker B."/>
            <person name="Young S.K."/>
            <person name="Zeng Q."/>
            <person name="Gargeya S."/>
            <person name="Fitzgerald M."/>
            <person name="Haas B."/>
            <person name="Abouelleil A."/>
            <person name="Allen A.W."/>
            <person name="Alvarado L."/>
            <person name="Arachchi H.M."/>
            <person name="Berlin A.M."/>
            <person name="Chapman S.B."/>
            <person name="Gainer-Dewar J."/>
            <person name="Goldberg J."/>
            <person name="Griggs A."/>
            <person name="Gujja S."/>
            <person name="Hansen M."/>
            <person name="Howarth C."/>
            <person name="Imamovic A."/>
            <person name="Ireland A."/>
            <person name="Larimer J."/>
            <person name="McCowan C."/>
            <person name="Murphy C."/>
            <person name="Pearson M."/>
            <person name="Poon T.W."/>
            <person name="Priest M."/>
            <person name="Roberts A."/>
            <person name="Saif S."/>
            <person name="Shea T."/>
            <person name="Sisk P."/>
            <person name="Sykes S."/>
            <person name="Wortman J."/>
            <person name="Nusbaum C."/>
            <person name="Birren B."/>
        </authorList>
    </citation>
    <scope>NUCLEOTIDE SEQUENCE [LARGE SCALE GENOMIC DNA]</scope>
    <source>
        <strain evidence="2 3">CBS 160.54</strain>
    </source>
</reference>
<evidence type="ECO:0000313" key="2">
    <source>
        <dbReference type="EMBL" id="ETI20282.1"/>
    </source>
</evidence>
<dbReference type="GeneID" id="19986809"/>
<protein>
    <submittedName>
        <fullName evidence="2">Uncharacterized protein</fullName>
    </submittedName>
</protein>
<dbReference type="RefSeq" id="XP_008730850.1">
    <property type="nucleotide sequence ID" value="XM_008732628.1"/>
</dbReference>
<organism evidence="2 3">
    <name type="scientific">Cladophialophora carrionii CBS 160.54</name>
    <dbReference type="NCBI Taxonomy" id="1279043"/>
    <lineage>
        <taxon>Eukaryota</taxon>
        <taxon>Fungi</taxon>
        <taxon>Dikarya</taxon>
        <taxon>Ascomycota</taxon>
        <taxon>Pezizomycotina</taxon>
        <taxon>Eurotiomycetes</taxon>
        <taxon>Chaetothyriomycetidae</taxon>
        <taxon>Chaetothyriales</taxon>
        <taxon>Herpotrichiellaceae</taxon>
        <taxon>Cladophialophora</taxon>
    </lineage>
</organism>
<proteinExistence type="predicted"/>
<feature type="compositionally biased region" description="Basic and acidic residues" evidence="1">
    <location>
        <begin position="154"/>
        <end position="169"/>
    </location>
</feature>
<feature type="compositionally biased region" description="Basic and acidic residues" evidence="1">
    <location>
        <begin position="40"/>
        <end position="50"/>
    </location>
</feature>
<dbReference type="OrthoDB" id="432544at2759"/>
<evidence type="ECO:0000313" key="3">
    <source>
        <dbReference type="Proteomes" id="UP000030678"/>
    </source>
</evidence>
<dbReference type="HOGENOM" id="CLU_043292_0_0_1"/>
<dbReference type="AlphaFoldDB" id="V9D2R5"/>
<feature type="compositionally biased region" description="Polar residues" evidence="1">
    <location>
        <begin position="94"/>
        <end position="104"/>
    </location>
</feature>
<dbReference type="VEuPathDB" id="FungiDB:G647_08316"/>
<feature type="compositionally biased region" description="Low complexity" evidence="1">
    <location>
        <begin position="179"/>
        <end position="189"/>
    </location>
</feature>